<protein>
    <submittedName>
        <fullName evidence="5">Outer membrane protein assembly factor</fullName>
    </submittedName>
</protein>
<keyword evidence="2" id="KW-0812">Transmembrane</keyword>
<evidence type="ECO:0000256" key="1">
    <source>
        <dbReference type="ARBA" id="ARBA00004370"/>
    </source>
</evidence>
<comment type="subcellular location">
    <subcellularLocation>
        <location evidence="1">Membrane</location>
    </subcellularLocation>
</comment>
<dbReference type="InterPro" id="IPR039910">
    <property type="entry name" value="D15-like"/>
</dbReference>
<proteinExistence type="predicted"/>
<dbReference type="PANTHER" id="PTHR12815">
    <property type="entry name" value="SORTING AND ASSEMBLY MACHINERY SAMM50 PROTEIN FAMILY MEMBER"/>
    <property type="match status" value="1"/>
</dbReference>
<keyword evidence="2" id="KW-1134">Transmembrane beta strand</keyword>
<sequence>MEIEPTGDSALDAALQAVSQLVTLQESSPTTASGVLARANGDRERLQRALQSEGYWAGTTRIEMAGGAVGDTGMLDRLEATRERPLKIRITADKRAPYHIAHISLHADNPAQQAAVDAAAATPFGLAVGDVARAAPVLAAEGSLKDRLLAAGHPLATVVTRETTVDHDRRSMDVAWTFAPGPVARFAAPEVAGMTRMDAGFLRAQAAQIEGERYSPERLERQRQELMALGAFGSVQARAAERLDEAGNLPVTFVVAERARRAIGINLAYETNYGPTVRLYWEHRNLFGHAEQLRLEAEIARLGTNGGLENSTYRIGGTYRDPDVFGFGLGPQWSFIGSAWYLRERLEAYDRDAVTLSALLERRLSRRFSFNFGPVLDFGSSGPPGGTLTPYQIAGVQFGTRYDGTDSLLDPSRGWRVNGTLTPSWSFRESTPFAPLRVTASTYWDVLGERRTILAVRGTFGSLLGADLPNVPRHQRFYAGGGGSVRGYDYQSIGPRDGLNRPSGGSSLLETSLELRQRIWGNIGGVAFVDAGSVGTSSAPDTSNLRVGAGVGLRYFTAIGPIRADIAFPLVKQRDNSAFGLYVGIGQSF</sequence>
<name>A0A327MC79_9PROT</name>
<dbReference type="PANTHER" id="PTHR12815:SF42">
    <property type="entry name" value="BACTERIAL SURFACE ANTIGEN (D15) DOMAIN-CONTAINING PROTEIN"/>
    <property type="match status" value="1"/>
</dbReference>
<dbReference type="InterPro" id="IPR000184">
    <property type="entry name" value="Bac_surfAg_D15"/>
</dbReference>
<dbReference type="GO" id="GO:0019867">
    <property type="term" value="C:outer membrane"/>
    <property type="evidence" value="ECO:0007669"/>
    <property type="project" value="InterPro"/>
</dbReference>
<dbReference type="Gene3D" id="3.10.20.310">
    <property type="entry name" value="membrane protein fhac"/>
    <property type="match status" value="1"/>
</dbReference>
<evidence type="ECO:0000313" key="5">
    <source>
        <dbReference type="EMBL" id="RAI60227.1"/>
    </source>
</evidence>
<dbReference type="Pfam" id="PF01103">
    <property type="entry name" value="Omp85"/>
    <property type="match status" value="1"/>
</dbReference>
<evidence type="ECO:0000259" key="4">
    <source>
        <dbReference type="Pfam" id="PF01103"/>
    </source>
</evidence>
<accession>A0A327MC79</accession>
<keyword evidence="3" id="KW-0472">Membrane</keyword>
<dbReference type="AlphaFoldDB" id="A0A327MC79"/>
<dbReference type="Gene3D" id="2.40.160.50">
    <property type="entry name" value="membrane protein fhac: a member of the omp85/tpsb transporter family"/>
    <property type="match status" value="1"/>
</dbReference>
<reference evidence="6" key="1">
    <citation type="submission" date="2018-06" db="EMBL/GenBank/DDBJ databases">
        <authorList>
            <person name="Khan S.A."/>
        </authorList>
    </citation>
    <scope>NUCLEOTIDE SEQUENCE [LARGE SCALE GENOMIC DNA]</scope>
    <source>
        <strain evidence="6">DB-1506</strain>
    </source>
</reference>
<evidence type="ECO:0000256" key="2">
    <source>
        <dbReference type="ARBA" id="ARBA00022452"/>
    </source>
</evidence>
<dbReference type="Proteomes" id="UP000249065">
    <property type="component" value="Unassembled WGS sequence"/>
</dbReference>
<keyword evidence="6" id="KW-1185">Reference proteome</keyword>
<organism evidence="5 6">
    <name type="scientific">Roseicella frigidaeris</name>
    <dbReference type="NCBI Taxonomy" id="2230885"/>
    <lineage>
        <taxon>Bacteria</taxon>
        <taxon>Pseudomonadati</taxon>
        <taxon>Pseudomonadota</taxon>
        <taxon>Alphaproteobacteria</taxon>
        <taxon>Acetobacterales</taxon>
        <taxon>Roseomonadaceae</taxon>
        <taxon>Roseicella</taxon>
    </lineage>
</organism>
<evidence type="ECO:0000256" key="3">
    <source>
        <dbReference type="ARBA" id="ARBA00023136"/>
    </source>
</evidence>
<comment type="caution">
    <text evidence="5">The sequence shown here is derived from an EMBL/GenBank/DDBJ whole genome shotgun (WGS) entry which is preliminary data.</text>
</comment>
<evidence type="ECO:0000313" key="6">
    <source>
        <dbReference type="Proteomes" id="UP000249065"/>
    </source>
</evidence>
<dbReference type="EMBL" id="QLIX01000002">
    <property type="protein sequence ID" value="RAI60227.1"/>
    <property type="molecule type" value="Genomic_DNA"/>
</dbReference>
<feature type="domain" description="Bacterial surface antigen (D15)" evidence="4">
    <location>
        <begin position="285"/>
        <end position="589"/>
    </location>
</feature>
<gene>
    <name evidence="5" type="ORF">DOO78_03880</name>
</gene>